<protein>
    <recommendedName>
        <fullName evidence="2">Type IV / VI secretion system DotU domain-containing protein</fullName>
    </recommendedName>
</protein>
<evidence type="ECO:0000313" key="3">
    <source>
        <dbReference type="EMBL" id="EAR30445.1"/>
    </source>
</evidence>
<dbReference type="NCBIfam" id="NF038228">
    <property type="entry name" value="IcmH_DotU_IVB"/>
    <property type="match status" value="1"/>
</dbReference>
<dbReference type="EMBL" id="AAOH01000001">
    <property type="protein sequence ID" value="EAR30445.1"/>
    <property type="molecule type" value="Genomic_DNA"/>
</dbReference>
<keyword evidence="1" id="KW-0472">Membrane</keyword>
<feature type="transmembrane region" description="Helical" evidence="1">
    <location>
        <begin position="188"/>
        <end position="204"/>
    </location>
</feature>
<evidence type="ECO:0000259" key="2">
    <source>
        <dbReference type="Pfam" id="PF09850"/>
    </source>
</evidence>
<dbReference type="PANTHER" id="PTHR38033">
    <property type="entry name" value="MEMBRANE PROTEIN-RELATED"/>
    <property type="match status" value="1"/>
</dbReference>
<dbReference type="PANTHER" id="PTHR38033:SF1">
    <property type="entry name" value="DOTU FAMILY TYPE IV_VI SECRETION SYSTEM PROTEIN"/>
    <property type="match status" value="1"/>
</dbReference>
<dbReference type="Pfam" id="PF09850">
    <property type="entry name" value="DotU"/>
    <property type="match status" value="1"/>
</dbReference>
<dbReference type="STRING" id="87626.PTD2_02711"/>
<accession>A4C4G3</accession>
<dbReference type="InterPro" id="IPR038522">
    <property type="entry name" value="T4/T6SS_DotU_sf"/>
</dbReference>
<name>A4C4G3_9GAMM</name>
<reference evidence="3 4" key="1">
    <citation type="submission" date="2006-02" db="EMBL/GenBank/DDBJ databases">
        <authorList>
            <person name="Moran M.A."/>
            <person name="Kjelleberg S."/>
            <person name="Egan S."/>
            <person name="Saunders N."/>
            <person name="Thomas T."/>
            <person name="Ferriera S."/>
            <person name="Johnson J."/>
            <person name="Kravitz S."/>
            <person name="Halpern A."/>
            <person name="Remington K."/>
            <person name="Beeson K."/>
            <person name="Tran B."/>
            <person name="Rogers Y.-H."/>
            <person name="Friedman R."/>
            <person name="Venter J.C."/>
        </authorList>
    </citation>
    <scope>NUCLEOTIDE SEQUENCE [LARGE SCALE GENOMIC DNA]</scope>
    <source>
        <strain evidence="3 4">D2</strain>
    </source>
</reference>
<comment type="caution">
    <text evidence="3">The sequence shown here is derived from an EMBL/GenBank/DDBJ whole genome shotgun (WGS) entry which is preliminary data.</text>
</comment>
<organism evidence="3 4">
    <name type="scientific">Pseudoalteromonas tunicata D2</name>
    <dbReference type="NCBI Taxonomy" id="87626"/>
    <lineage>
        <taxon>Bacteria</taxon>
        <taxon>Pseudomonadati</taxon>
        <taxon>Pseudomonadota</taxon>
        <taxon>Gammaproteobacteria</taxon>
        <taxon>Alteromonadales</taxon>
        <taxon>Pseudoalteromonadaceae</taxon>
        <taxon>Pseudoalteromonas</taxon>
    </lineage>
</organism>
<gene>
    <name evidence="3" type="ORF">PTD2_02711</name>
</gene>
<evidence type="ECO:0000256" key="1">
    <source>
        <dbReference type="SAM" id="Phobius"/>
    </source>
</evidence>
<dbReference type="NCBIfam" id="TIGR03349">
    <property type="entry name" value="IV_VI_DotU"/>
    <property type="match status" value="1"/>
</dbReference>
<keyword evidence="1" id="KW-1133">Transmembrane helix</keyword>
<dbReference type="HOGENOM" id="CLU_071818_4_0_6"/>
<dbReference type="eggNOG" id="COG3455">
    <property type="taxonomic scope" value="Bacteria"/>
</dbReference>
<sequence length="219" mass="25826">MKLINAFIPVLSYLKSITGLLTESSELDQEQLQQQLMPQLIKYKETLLNNGYSSEQFETALFAICALIDEAVLISEWKYKDNWLKNPLQKQFFETNSAGVEFFEKLDNLKELNTKDQDIREVYFYCLTFGFTGCYFDIGQKSQLNDIIQANYKLLNNYQEIKLFNPKIPSNQVTLVDQQMHEYYKRKLFTWGPIVFLVASFFYFRNDFLSVLYTFISSI</sequence>
<dbReference type="AlphaFoldDB" id="A4C4G3"/>
<evidence type="ECO:0000313" key="4">
    <source>
        <dbReference type="Proteomes" id="UP000006201"/>
    </source>
</evidence>
<proteinExistence type="predicted"/>
<dbReference type="Proteomes" id="UP000006201">
    <property type="component" value="Unassembled WGS sequence"/>
</dbReference>
<dbReference type="OrthoDB" id="345640at2"/>
<feature type="domain" description="Type IV / VI secretion system DotU" evidence="2">
    <location>
        <begin position="3"/>
        <end position="203"/>
    </location>
</feature>
<dbReference type="Gene3D" id="1.25.40.590">
    <property type="entry name" value="Type IV / VI secretion system, DotU"/>
    <property type="match status" value="1"/>
</dbReference>
<dbReference type="InterPro" id="IPR017732">
    <property type="entry name" value="T4/T6SS_DotU"/>
</dbReference>
<keyword evidence="4" id="KW-1185">Reference proteome</keyword>
<dbReference type="RefSeq" id="WP_009836743.1">
    <property type="nucleotide sequence ID" value="NZ_AAOH01000001.1"/>
</dbReference>
<keyword evidence="1" id="KW-0812">Transmembrane</keyword>